<reference evidence="4" key="2">
    <citation type="submission" date="2019-12" db="EMBL/GenBank/DDBJ databases">
        <title>Genome sequencing and annotation of Brassica cretica.</title>
        <authorList>
            <person name="Studholme D.J."/>
            <person name="Sarris P."/>
        </authorList>
    </citation>
    <scope>NUCLEOTIDE SEQUENCE</scope>
    <source>
        <strain evidence="4">PFS-109/04</strain>
        <tissue evidence="4">Leaf</tissue>
    </source>
</reference>
<comment type="caution">
    <text evidence="2">The sequence shown here is derived from an EMBL/GenBank/DDBJ whole genome shotgun (WGS) entry which is preliminary data.</text>
</comment>
<dbReference type="AlphaFoldDB" id="A0A8S9JBH3"/>
<protein>
    <submittedName>
        <fullName evidence="2">Uncharacterized protein</fullName>
    </submittedName>
</protein>
<evidence type="ECO:0000313" key="2">
    <source>
        <dbReference type="EMBL" id="KAF2579365.1"/>
    </source>
</evidence>
<gene>
    <name evidence="2" type="ORF">F2Q68_00002972</name>
    <name evidence="4" type="ORF">F2Q69_00003396</name>
    <name evidence="3" type="ORF">F2Q70_00009984</name>
</gene>
<accession>A0A8S9JBH3</accession>
<dbReference type="EMBL" id="QGKW02001660">
    <property type="protein sequence ID" value="KAF2579365.1"/>
    <property type="molecule type" value="Genomic_DNA"/>
</dbReference>
<keyword evidence="1" id="KW-0812">Transmembrane</keyword>
<evidence type="ECO:0000313" key="5">
    <source>
        <dbReference type="Proteomes" id="UP000712281"/>
    </source>
</evidence>
<dbReference type="EMBL" id="QGKY02000089">
    <property type="protein sequence ID" value="KAF2610107.1"/>
    <property type="molecule type" value="Genomic_DNA"/>
</dbReference>
<sequence length="69" mass="7664">MRDGSYRVALPRAIVSLFLLADGCIWSGIWSELDFASRNASKNNLGFFGIRVPKDQDGAVYCFCECGRV</sequence>
<name>A0A8S9JBH3_BRACR</name>
<keyword evidence="1" id="KW-1133">Transmembrane helix</keyword>
<proteinExistence type="predicted"/>
<reference evidence="2" key="1">
    <citation type="submission" date="2019-12" db="EMBL/GenBank/DDBJ databases">
        <title>Genome sequencing and annotation of Brassica cretica.</title>
        <authorList>
            <person name="Studholme D.J."/>
            <person name="Sarris P.F."/>
        </authorList>
    </citation>
    <scope>NUCLEOTIDE SEQUENCE</scope>
    <source>
        <strain evidence="2">PFS-001/15</strain>
        <strain evidence="3">PFS-102/07</strain>
        <tissue evidence="2">Leaf</tissue>
    </source>
</reference>
<keyword evidence="1" id="KW-0472">Membrane</keyword>
<dbReference type="Proteomes" id="UP000712600">
    <property type="component" value="Unassembled WGS sequence"/>
</dbReference>
<evidence type="ECO:0000313" key="3">
    <source>
        <dbReference type="EMBL" id="KAF2610107.1"/>
    </source>
</evidence>
<evidence type="ECO:0000256" key="1">
    <source>
        <dbReference type="SAM" id="Phobius"/>
    </source>
</evidence>
<dbReference type="Proteomes" id="UP000712281">
    <property type="component" value="Unassembled WGS sequence"/>
</dbReference>
<evidence type="ECO:0000313" key="4">
    <source>
        <dbReference type="EMBL" id="KAF3506286.1"/>
    </source>
</evidence>
<feature type="transmembrane region" description="Helical" evidence="1">
    <location>
        <begin position="12"/>
        <end position="30"/>
    </location>
</feature>
<organism evidence="2 5">
    <name type="scientific">Brassica cretica</name>
    <name type="common">Mustard</name>
    <dbReference type="NCBI Taxonomy" id="69181"/>
    <lineage>
        <taxon>Eukaryota</taxon>
        <taxon>Viridiplantae</taxon>
        <taxon>Streptophyta</taxon>
        <taxon>Embryophyta</taxon>
        <taxon>Tracheophyta</taxon>
        <taxon>Spermatophyta</taxon>
        <taxon>Magnoliopsida</taxon>
        <taxon>eudicotyledons</taxon>
        <taxon>Gunneridae</taxon>
        <taxon>Pentapetalae</taxon>
        <taxon>rosids</taxon>
        <taxon>malvids</taxon>
        <taxon>Brassicales</taxon>
        <taxon>Brassicaceae</taxon>
        <taxon>Brassiceae</taxon>
        <taxon>Brassica</taxon>
    </lineage>
</organism>
<dbReference type="EMBL" id="QGKX02001521">
    <property type="protein sequence ID" value="KAF3506286.1"/>
    <property type="molecule type" value="Genomic_DNA"/>
</dbReference>